<dbReference type="OrthoDB" id="12201at2157"/>
<dbReference type="Gene3D" id="1.10.443.10">
    <property type="entry name" value="Intergrase catalytic core"/>
    <property type="match status" value="1"/>
</dbReference>
<comment type="caution">
    <text evidence="3">The sequence shown here is derived from an EMBL/GenBank/DDBJ whole genome shotgun (WGS) entry which is preliminary data.</text>
</comment>
<accession>A0A557SU19</accession>
<keyword evidence="4" id="KW-1185">Reference proteome</keyword>
<dbReference type="AlphaFoldDB" id="A0A557SU19"/>
<sequence length="417" mass="48915">MQSINDIQGKSVIFDSPYFRFLYALKAPETKRQYPKRLEVFLDYLNLKGSTIEEKASQFYDFIRLDTKTFQNALLNYIVFQKGRAFTGEISESTIPNYYKPIKLFCDMNDIIINWRLVTRGIPKGRHASEDRVPTKDEMKELLDYPDRRIKPIVLTMLSSGIRLGAWDYLKWKHVIPIINDDNTDEIIAAKIIVYAGENEQYYSFITSEAYQSLNDWMIYRASYGEKIIPDCWLMRNLWKTTNMKYGSKTGLAQHPQQLKSSGIKSLIGKALFQQNVRPILEKGMKRHEFKGLHGFRKYFKTHCEPIMKPANVELLLGHDLGISKSYYKPLERDVLKDYLKASQVLMMYSETLCLDKKIQDLEEKNQNNEYIISGKLQEKDKQLKQLNEKYENDIRSIRENGNKFQQIIGRINLSKI</sequence>
<proteinExistence type="predicted"/>
<evidence type="ECO:0000313" key="4">
    <source>
        <dbReference type="Proteomes" id="UP000315289"/>
    </source>
</evidence>
<dbReference type="GO" id="GO:0015074">
    <property type="term" value="P:DNA integration"/>
    <property type="evidence" value="ECO:0007669"/>
    <property type="project" value="InterPro"/>
</dbReference>
<keyword evidence="1" id="KW-0233">DNA recombination</keyword>
<feature type="coiled-coil region" evidence="2">
    <location>
        <begin position="374"/>
        <end position="401"/>
    </location>
</feature>
<evidence type="ECO:0000256" key="1">
    <source>
        <dbReference type="ARBA" id="ARBA00023172"/>
    </source>
</evidence>
<dbReference type="SUPFAM" id="SSF56349">
    <property type="entry name" value="DNA breaking-rejoining enzymes"/>
    <property type="match status" value="1"/>
</dbReference>
<dbReference type="RefSeq" id="WP_144732531.1">
    <property type="nucleotide sequence ID" value="NZ_ML675586.1"/>
</dbReference>
<dbReference type="GO" id="GO:0006310">
    <property type="term" value="P:DNA recombination"/>
    <property type="evidence" value="ECO:0007669"/>
    <property type="project" value="UniProtKB-KW"/>
</dbReference>
<organism evidence="3 4">
    <name type="scientific">Candidatus Nitrosocosmicus arcticus</name>
    <dbReference type="NCBI Taxonomy" id="2035267"/>
    <lineage>
        <taxon>Archaea</taxon>
        <taxon>Nitrososphaerota</taxon>
        <taxon>Nitrososphaeria</taxon>
        <taxon>Nitrososphaerales</taxon>
        <taxon>Nitrososphaeraceae</taxon>
        <taxon>Candidatus Nitrosocosmicus</taxon>
    </lineage>
</organism>
<protein>
    <submittedName>
        <fullName evidence="3">Putative integrase family protein</fullName>
    </submittedName>
</protein>
<dbReference type="GO" id="GO:0003677">
    <property type="term" value="F:DNA binding"/>
    <property type="evidence" value="ECO:0007669"/>
    <property type="project" value="InterPro"/>
</dbReference>
<evidence type="ECO:0000256" key="2">
    <source>
        <dbReference type="SAM" id="Coils"/>
    </source>
</evidence>
<reference evidence="3 4" key="1">
    <citation type="journal article" date="2019" name="Front. Microbiol.">
        <title>Ammonia Oxidation by the Arctic Terrestrial Thaumarchaeote Candidatus Nitrosocosmicus arcticus Is Stimulated by Increasing Temperatures.</title>
        <authorList>
            <person name="Alves R.J.E."/>
            <person name="Kerou M."/>
            <person name="Zappe A."/>
            <person name="Bittner R."/>
            <person name="Abby S.S."/>
            <person name="Schmidt H.A."/>
            <person name="Pfeifer K."/>
            <person name="Schleper C."/>
        </authorList>
    </citation>
    <scope>NUCLEOTIDE SEQUENCE [LARGE SCALE GENOMIC DNA]</scope>
    <source>
        <strain evidence="3 4">Kfb</strain>
    </source>
</reference>
<dbReference type="Proteomes" id="UP000315289">
    <property type="component" value="Unassembled WGS sequence"/>
</dbReference>
<evidence type="ECO:0000313" key="3">
    <source>
        <dbReference type="EMBL" id="TVP40090.1"/>
    </source>
</evidence>
<gene>
    <name evidence="3" type="ORF">NARC_100153</name>
</gene>
<dbReference type="InterPro" id="IPR011010">
    <property type="entry name" value="DNA_brk_join_enz"/>
</dbReference>
<name>A0A557SU19_9ARCH</name>
<dbReference type="EMBL" id="VOAH01000010">
    <property type="protein sequence ID" value="TVP40090.1"/>
    <property type="molecule type" value="Genomic_DNA"/>
</dbReference>
<dbReference type="InterPro" id="IPR013762">
    <property type="entry name" value="Integrase-like_cat_sf"/>
</dbReference>
<keyword evidence="2" id="KW-0175">Coiled coil</keyword>